<dbReference type="AlphaFoldDB" id="A0A511N897"/>
<dbReference type="Pfam" id="PF00583">
    <property type="entry name" value="Acetyltransf_1"/>
    <property type="match status" value="1"/>
</dbReference>
<evidence type="ECO:0000313" key="5">
    <source>
        <dbReference type="Proteomes" id="UP000321306"/>
    </source>
</evidence>
<sequence>MIELAPYSETSPHLKAGVRVYALTWGYDERTSLKFFREYARKEGFLGVVALDGGEVVGIAFGVKSVPGNWWHDIVSRHIGEHHAALKDAWVLVEIAILPSYRNQGIGQQMIEYLGSRQPYPNLLLSTQTTNQGARRLYERLGWSYLHEGIQFYSDNYTRFVIMHRPRELKL</sequence>
<comment type="caution">
    <text evidence="4">The sequence shown here is derived from an EMBL/GenBank/DDBJ whole genome shotgun (WGS) entry which is preliminary data.</text>
</comment>
<evidence type="ECO:0000313" key="4">
    <source>
        <dbReference type="EMBL" id="GEM49044.1"/>
    </source>
</evidence>
<protein>
    <recommendedName>
        <fullName evidence="3">N-acetyltransferase domain-containing protein</fullName>
    </recommendedName>
</protein>
<dbReference type="SUPFAM" id="SSF55729">
    <property type="entry name" value="Acyl-CoA N-acyltransferases (Nat)"/>
    <property type="match status" value="1"/>
</dbReference>
<dbReference type="InterPro" id="IPR000182">
    <property type="entry name" value="GNAT_dom"/>
</dbReference>
<dbReference type="CDD" id="cd04301">
    <property type="entry name" value="NAT_SF"/>
    <property type="match status" value="1"/>
</dbReference>
<keyword evidence="2" id="KW-0012">Acyltransferase</keyword>
<dbReference type="GO" id="GO:0016747">
    <property type="term" value="F:acyltransferase activity, transferring groups other than amino-acyl groups"/>
    <property type="evidence" value="ECO:0007669"/>
    <property type="project" value="InterPro"/>
</dbReference>
<dbReference type="Gene3D" id="3.40.630.30">
    <property type="match status" value="1"/>
</dbReference>
<gene>
    <name evidence="4" type="ORF">DC3_46790</name>
</gene>
<reference evidence="4 5" key="1">
    <citation type="submission" date="2019-07" db="EMBL/GenBank/DDBJ databases">
        <title>Whole genome shotgun sequence of Deinococcus cellulosilyticus NBRC 106333.</title>
        <authorList>
            <person name="Hosoyama A."/>
            <person name="Uohara A."/>
            <person name="Ohji S."/>
            <person name="Ichikawa N."/>
        </authorList>
    </citation>
    <scope>NUCLEOTIDE SEQUENCE [LARGE SCALE GENOMIC DNA]</scope>
    <source>
        <strain evidence="4 5">NBRC 106333</strain>
    </source>
</reference>
<evidence type="ECO:0000256" key="1">
    <source>
        <dbReference type="ARBA" id="ARBA00022679"/>
    </source>
</evidence>
<dbReference type="PROSITE" id="PS51186">
    <property type="entry name" value="GNAT"/>
    <property type="match status" value="1"/>
</dbReference>
<dbReference type="PANTHER" id="PTHR43420">
    <property type="entry name" value="ACETYLTRANSFERASE"/>
    <property type="match status" value="1"/>
</dbReference>
<keyword evidence="1" id="KW-0808">Transferase</keyword>
<dbReference type="InterPro" id="IPR016181">
    <property type="entry name" value="Acyl_CoA_acyltransferase"/>
</dbReference>
<dbReference type="EMBL" id="BJXB01000027">
    <property type="protein sequence ID" value="GEM49044.1"/>
    <property type="molecule type" value="Genomic_DNA"/>
</dbReference>
<proteinExistence type="predicted"/>
<dbReference type="RefSeq" id="WP_186816203.1">
    <property type="nucleotide sequence ID" value="NZ_BJXB01000027.1"/>
</dbReference>
<keyword evidence="5" id="KW-1185">Reference proteome</keyword>
<organism evidence="4 5">
    <name type="scientific">Deinococcus cellulosilyticus (strain DSM 18568 / NBRC 106333 / KACC 11606 / 5516J-15)</name>
    <dbReference type="NCBI Taxonomy" id="1223518"/>
    <lineage>
        <taxon>Bacteria</taxon>
        <taxon>Thermotogati</taxon>
        <taxon>Deinococcota</taxon>
        <taxon>Deinococci</taxon>
        <taxon>Deinococcales</taxon>
        <taxon>Deinococcaceae</taxon>
        <taxon>Deinococcus</taxon>
    </lineage>
</organism>
<dbReference type="InterPro" id="IPR050680">
    <property type="entry name" value="YpeA/RimI_acetyltransf"/>
</dbReference>
<evidence type="ECO:0000256" key="2">
    <source>
        <dbReference type="ARBA" id="ARBA00023315"/>
    </source>
</evidence>
<evidence type="ECO:0000259" key="3">
    <source>
        <dbReference type="PROSITE" id="PS51186"/>
    </source>
</evidence>
<name>A0A511N897_DEIC1</name>
<dbReference type="Proteomes" id="UP000321306">
    <property type="component" value="Unassembled WGS sequence"/>
</dbReference>
<accession>A0A511N897</accession>
<feature type="domain" description="N-acetyltransferase" evidence="3">
    <location>
        <begin position="2"/>
        <end position="168"/>
    </location>
</feature>